<accession>A0ABD2YGG2</accession>
<sequence length="116" mass="13404">MQKYSSTHGEFKRDEYSCWGRLKLMLPWIRSRRKGRQNHQQSILHGGKMMGGCDCVSIVETQGQRPAPGSFRYSPLSYAQNFDQWVEDNDEDSILVDFSSRYAAPTNSSISLHERK</sequence>
<proteinExistence type="predicted"/>
<dbReference type="EMBL" id="JBJUIK010000014">
    <property type="protein sequence ID" value="KAL3504977.1"/>
    <property type="molecule type" value="Genomic_DNA"/>
</dbReference>
<evidence type="ECO:0000313" key="1">
    <source>
        <dbReference type="EMBL" id="KAL3504977.1"/>
    </source>
</evidence>
<dbReference type="AlphaFoldDB" id="A0ABD2YGG2"/>
<keyword evidence="2" id="KW-1185">Reference proteome</keyword>
<organism evidence="1 2">
    <name type="scientific">Cinchona calisaya</name>
    <dbReference type="NCBI Taxonomy" id="153742"/>
    <lineage>
        <taxon>Eukaryota</taxon>
        <taxon>Viridiplantae</taxon>
        <taxon>Streptophyta</taxon>
        <taxon>Embryophyta</taxon>
        <taxon>Tracheophyta</taxon>
        <taxon>Spermatophyta</taxon>
        <taxon>Magnoliopsida</taxon>
        <taxon>eudicotyledons</taxon>
        <taxon>Gunneridae</taxon>
        <taxon>Pentapetalae</taxon>
        <taxon>asterids</taxon>
        <taxon>lamiids</taxon>
        <taxon>Gentianales</taxon>
        <taxon>Rubiaceae</taxon>
        <taxon>Cinchonoideae</taxon>
        <taxon>Cinchoneae</taxon>
        <taxon>Cinchona</taxon>
    </lineage>
</organism>
<protein>
    <submittedName>
        <fullName evidence="1">Uncharacterized protein</fullName>
    </submittedName>
</protein>
<gene>
    <name evidence="1" type="ORF">ACH5RR_034818</name>
</gene>
<reference evidence="1 2" key="1">
    <citation type="submission" date="2024-11" db="EMBL/GenBank/DDBJ databases">
        <title>A near-complete genome assembly of Cinchona calisaya.</title>
        <authorList>
            <person name="Lian D.C."/>
            <person name="Zhao X.W."/>
            <person name="Wei L."/>
        </authorList>
    </citation>
    <scope>NUCLEOTIDE SEQUENCE [LARGE SCALE GENOMIC DNA]</scope>
    <source>
        <tissue evidence="1">Nenye</tissue>
    </source>
</reference>
<dbReference type="Proteomes" id="UP001630127">
    <property type="component" value="Unassembled WGS sequence"/>
</dbReference>
<comment type="caution">
    <text evidence="1">The sequence shown here is derived from an EMBL/GenBank/DDBJ whole genome shotgun (WGS) entry which is preliminary data.</text>
</comment>
<evidence type="ECO:0000313" key="2">
    <source>
        <dbReference type="Proteomes" id="UP001630127"/>
    </source>
</evidence>
<name>A0ABD2YGG2_9GENT</name>
<dbReference type="PANTHER" id="PTHR33168">
    <property type="entry name" value="STRESS INDUCED PROTEIN-RELATED"/>
    <property type="match status" value="1"/>
</dbReference>